<feature type="region of interest" description="Disordered" evidence="3">
    <location>
        <begin position="1"/>
        <end position="73"/>
    </location>
</feature>
<keyword evidence="2" id="KW-0687">Ribonucleoprotein</keyword>
<evidence type="ECO:0000256" key="2">
    <source>
        <dbReference type="ARBA" id="ARBA00023274"/>
    </source>
</evidence>
<dbReference type="EMBL" id="DSLL01000010">
    <property type="protein sequence ID" value="HEH30828.1"/>
    <property type="molecule type" value="Genomic_DNA"/>
</dbReference>
<evidence type="ECO:0000256" key="1">
    <source>
        <dbReference type="ARBA" id="ARBA00022980"/>
    </source>
</evidence>
<sequence length="73" mass="8106">MPSHGSLTKAGKVRSQTPKIPPKPKRNLVPRVRNRREYWVRQRKAQGLPVPTIVPPSSVPRKSASQSPATSKT</sequence>
<evidence type="ECO:0000256" key="3">
    <source>
        <dbReference type="SAM" id="MobiDB-lite"/>
    </source>
</evidence>
<accession>A0A7J2TAH0</accession>
<dbReference type="Pfam" id="PF04758">
    <property type="entry name" value="Ribosomal_S30"/>
    <property type="match status" value="1"/>
</dbReference>
<comment type="caution">
    <text evidence="4">The sequence shown here is derived from an EMBL/GenBank/DDBJ whole genome shotgun (WGS) entry which is preliminary data.</text>
</comment>
<dbReference type="NCBIfam" id="NF006817">
    <property type="entry name" value="PRK09336.1"/>
    <property type="match status" value="1"/>
</dbReference>
<gene>
    <name evidence="5" type="ORF">ENM70_00760</name>
    <name evidence="4" type="ORF">ENP99_01770</name>
</gene>
<reference evidence="4" key="1">
    <citation type="journal article" date="2020" name="mSystems">
        <title>Genome- and Community-Level Interaction Insights into Carbon Utilization and Element Cycling Functions of Hydrothermarchaeota in Hydrothermal Sediment.</title>
        <authorList>
            <person name="Zhou Z."/>
            <person name="Liu Y."/>
            <person name="Xu W."/>
            <person name="Pan J."/>
            <person name="Luo Z.H."/>
            <person name="Li M."/>
        </authorList>
    </citation>
    <scope>NUCLEOTIDE SEQUENCE [LARGE SCALE GENOMIC DNA]</scope>
    <source>
        <strain evidence="5">SpSt-1109</strain>
        <strain evidence="4">SpSt-27</strain>
    </source>
</reference>
<name>A0A7J2TAH0_9CREN</name>
<dbReference type="AlphaFoldDB" id="A0A7J2TAH0"/>
<feature type="compositionally biased region" description="Polar residues" evidence="3">
    <location>
        <begin position="63"/>
        <end position="73"/>
    </location>
</feature>
<protein>
    <submittedName>
        <fullName evidence="4">30S ribosomal protein S30e</fullName>
    </submittedName>
</protein>
<dbReference type="GO" id="GO:0003735">
    <property type="term" value="F:structural constituent of ribosome"/>
    <property type="evidence" value="ECO:0007669"/>
    <property type="project" value="InterPro"/>
</dbReference>
<dbReference type="GO" id="GO:0006412">
    <property type="term" value="P:translation"/>
    <property type="evidence" value="ECO:0007669"/>
    <property type="project" value="InterPro"/>
</dbReference>
<dbReference type="EMBL" id="DRYU01000018">
    <property type="protein sequence ID" value="HHP92149.1"/>
    <property type="molecule type" value="Genomic_DNA"/>
</dbReference>
<evidence type="ECO:0000313" key="4">
    <source>
        <dbReference type="EMBL" id="HEH30828.1"/>
    </source>
</evidence>
<dbReference type="GO" id="GO:1990904">
    <property type="term" value="C:ribonucleoprotein complex"/>
    <property type="evidence" value="ECO:0007669"/>
    <property type="project" value="UniProtKB-KW"/>
</dbReference>
<keyword evidence="1 4" id="KW-0689">Ribosomal protein</keyword>
<proteinExistence type="predicted"/>
<dbReference type="InterPro" id="IPR006846">
    <property type="entry name" value="Ribosomal_eS30"/>
</dbReference>
<evidence type="ECO:0000313" key="5">
    <source>
        <dbReference type="EMBL" id="HHP92149.1"/>
    </source>
</evidence>
<dbReference type="GO" id="GO:0005840">
    <property type="term" value="C:ribosome"/>
    <property type="evidence" value="ECO:0007669"/>
    <property type="project" value="UniProtKB-KW"/>
</dbReference>
<feature type="compositionally biased region" description="Basic residues" evidence="3">
    <location>
        <begin position="22"/>
        <end position="34"/>
    </location>
</feature>
<organism evidence="4">
    <name type="scientific">Ignisphaera aggregans</name>
    <dbReference type="NCBI Taxonomy" id="334771"/>
    <lineage>
        <taxon>Archaea</taxon>
        <taxon>Thermoproteota</taxon>
        <taxon>Thermoprotei</taxon>
        <taxon>Desulfurococcales</taxon>
        <taxon>Desulfurococcaceae</taxon>
        <taxon>Ignisphaera</taxon>
    </lineage>
</organism>